<dbReference type="InterPro" id="IPR050309">
    <property type="entry name" value="Type-B_Carboxylest/Lipase"/>
</dbReference>
<dbReference type="Gene3D" id="3.40.50.1820">
    <property type="entry name" value="alpha/beta hydrolase"/>
    <property type="match status" value="1"/>
</dbReference>
<dbReference type="Proteomes" id="UP000289708">
    <property type="component" value="Unassembled WGS sequence"/>
</dbReference>
<gene>
    <name evidence="6" type="ORF">EK403_12635</name>
</gene>
<reference evidence="6 7" key="1">
    <citation type="submission" date="2018-12" db="EMBL/GenBank/DDBJ databases">
        <title>bacterium Hansschlegelia zhihuaiae S113.</title>
        <authorList>
            <person name="He J."/>
        </authorList>
    </citation>
    <scope>NUCLEOTIDE SEQUENCE [LARGE SCALE GENOMIC DNA]</scope>
    <source>
        <strain evidence="6 7">S 113</strain>
    </source>
</reference>
<dbReference type="PROSITE" id="PS00122">
    <property type="entry name" value="CARBOXYLESTERASE_B_1"/>
    <property type="match status" value="1"/>
</dbReference>
<comment type="caution">
    <text evidence="6">The sequence shown here is derived from an EMBL/GenBank/DDBJ whole genome shotgun (WGS) entry which is preliminary data.</text>
</comment>
<feature type="region of interest" description="Disordered" evidence="4">
    <location>
        <begin position="510"/>
        <end position="537"/>
    </location>
</feature>
<accession>A0A4V1KJ52</accession>
<dbReference type="PANTHER" id="PTHR11559">
    <property type="entry name" value="CARBOXYLESTERASE"/>
    <property type="match status" value="1"/>
</dbReference>
<feature type="compositionally biased region" description="Polar residues" evidence="4">
    <location>
        <begin position="526"/>
        <end position="537"/>
    </location>
</feature>
<dbReference type="Pfam" id="PF00135">
    <property type="entry name" value="COesterase"/>
    <property type="match status" value="1"/>
</dbReference>
<organism evidence="6 7">
    <name type="scientific">Hansschlegelia zhihuaiae</name>
    <dbReference type="NCBI Taxonomy" id="405005"/>
    <lineage>
        <taxon>Bacteria</taxon>
        <taxon>Pseudomonadati</taxon>
        <taxon>Pseudomonadota</taxon>
        <taxon>Alphaproteobacteria</taxon>
        <taxon>Hyphomicrobiales</taxon>
        <taxon>Methylopilaceae</taxon>
        <taxon>Hansschlegelia</taxon>
    </lineage>
</organism>
<proteinExistence type="inferred from homology"/>
<dbReference type="SUPFAM" id="SSF53474">
    <property type="entry name" value="alpha/beta-Hydrolases"/>
    <property type="match status" value="1"/>
</dbReference>
<evidence type="ECO:0000313" key="7">
    <source>
        <dbReference type="Proteomes" id="UP000289708"/>
    </source>
</evidence>
<name>A0A4V1KJ52_9HYPH</name>
<dbReference type="InterPro" id="IPR029058">
    <property type="entry name" value="AB_hydrolase_fold"/>
</dbReference>
<keyword evidence="7" id="KW-1185">Reference proteome</keyword>
<dbReference type="InterPro" id="IPR002018">
    <property type="entry name" value="CarbesteraseB"/>
</dbReference>
<dbReference type="PROSITE" id="PS00941">
    <property type="entry name" value="CARBOXYLESTERASE_B_2"/>
    <property type="match status" value="1"/>
</dbReference>
<dbReference type="InterPro" id="IPR019819">
    <property type="entry name" value="Carboxylesterase_B_CS"/>
</dbReference>
<dbReference type="AlphaFoldDB" id="A0A4V1KJ52"/>
<dbReference type="InterPro" id="IPR019826">
    <property type="entry name" value="Carboxylesterase_B_AS"/>
</dbReference>
<dbReference type="EC" id="3.1.1.-" evidence="3"/>
<dbReference type="OrthoDB" id="9775851at2"/>
<comment type="similarity">
    <text evidence="1 3">Belongs to the type-B carboxylesterase/lipase family.</text>
</comment>
<evidence type="ECO:0000256" key="3">
    <source>
        <dbReference type="RuleBase" id="RU361235"/>
    </source>
</evidence>
<dbReference type="GO" id="GO:0016787">
    <property type="term" value="F:hydrolase activity"/>
    <property type="evidence" value="ECO:0007669"/>
    <property type="project" value="UniProtKB-KW"/>
</dbReference>
<keyword evidence="2 3" id="KW-0378">Hydrolase</keyword>
<evidence type="ECO:0000259" key="5">
    <source>
        <dbReference type="Pfam" id="PF00135"/>
    </source>
</evidence>
<dbReference type="EMBL" id="RYFI01000011">
    <property type="protein sequence ID" value="RXF72982.1"/>
    <property type="molecule type" value="Genomic_DNA"/>
</dbReference>
<evidence type="ECO:0000256" key="2">
    <source>
        <dbReference type="ARBA" id="ARBA00022801"/>
    </source>
</evidence>
<sequence>MGMNQQEENVMPSASCAIPARRFDSAWRAAAAGLLMASLFAPVEGRAGPLKVTTDSGPVKGSLVDGVAQFKGIPYAAPPVGKLRWRPPKRPEPWTQVRDATEFGPTCLQVTTLGPFAGPPSMEEDCLYLNVYSPNVDPDGKGKLPVIMWIHGGGNLDGASNGYDGSKLARQGHVVVVTINYRLGLLGFMAHPAIDAEGHPFANYGILDQQEAMRWIKRNIAAFGGDKNNVTIGGQSAGSVDSETHVMSPLAKGLFHRAIYQSVLLEPESLESAQAKGKAFSVAAGCGSGEDEATARCLRNLTARQIYDLSGTASTQASYISSIVQDGKIIPGQYLDAIEKGDFNHVPLLSGTTKDELTFAIGITEYFSGPPRVATSEADFEAAVNSYGGAAYPAGTLKKVRQFYPLESYPSPGQALNRLLTDPLVCQHRAHNQAYVGKVPIYYYEFADRTAPSIFPKMPGFEPLAYHTGDIQYVFPGWHGGDKGVQHELNAQQEELSDEIVASWTNFAWTGNPNGQGNRPWPKYSNEPNRPSILSQNVPTSSVISDAQFNAEHQCDFWESISHW</sequence>
<feature type="domain" description="Carboxylesterase type B" evidence="5">
    <location>
        <begin position="51"/>
        <end position="558"/>
    </location>
</feature>
<evidence type="ECO:0000256" key="4">
    <source>
        <dbReference type="SAM" id="MobiDB-lite"/>
    </source>
</evidence>
<evidence type="ECO:0000256" key="1">
    <source>
        <dbReference type="ARBA" id="ARBA00005964"/>
    </source>
</evidence>
<protein>
    <recommendedName>
        <fullName evidence="3">Carboxylic ester hydrolase</fullName>
        <ecNumber evidence="3">3.1.1.-</ecNumber>
    </recommendedName>
</protein>
<evidence type="ECO:0000313" key="6">
    <source>
        <dbReference type="EMBL" id="RXF72982.1"/>
    </source>
</evidence>